<dbReference type="AlphaFoldDB" id="A0A8R1HU63"/>
<dbReference type="PANTHER" id="PTHR31327">
    <property type="entry name" value="SPERM MEIOSIS PDZ DOMAIN CONTAINING PROTEINS-RELATED"/>
    <property type="match status" value="1"/>
</dbReference>
<dbReference type="Proteomes" id="UP000005237">
    <property type="component" value="Unassembled WGS sequence"/>
</dbReference>
<accession>A0A8R1HU63</accession>
<evidence type="ECO:0000313" key="1">
    <source>
        <dbReference type="EnsemblMetazoa" id="CJA09828.1"/>
    </source>
</evidence>
<evidence type="ECO:0000313" key="2">
    <source>
        <dbReference type="Proteomes" id="UP000005237"/>
    </source>
</evidence>
<dbReference type="EnsemblMetazoa" id="CJA09828.1">
    <property type="protein sequence ID" value="CJA09828.1"/>
    <property type="gene ID" value="WBGene00129032"/>
</dbReference>
<dbReference type="SUPFAM" id="SSF50156">
    <property type="entry name" value="PDZ domain-like"/>
    <property type="match status" value="1"/>
</dbReference>
<reference evidence="2" key="1">
    <citation type="submission" date="2010-08" db="EMBL/GenBank/DDBJ databases">
        <authorList>
            <consortium name="Caenorhabditis japonica Sequencing Consortium"/>
            <person name="Wilson R.K."/>
        </authorList>
    </citation>
    <scope>NUCLEOTIDE SEQUENCE [LARGE SCALE GENOMIC DNA]</scope>
    <source>
        <strain evidence="2">DF5081</strain>
    </source>
</reference>
<keyword evidence="2" id="KW-1185">Reference proteome</keyword>
<name>A0A8R1HU63_CAEJA</name>
<protein>
    <recommendedName>
        <fullName evidence="3">PDZ domain-containing protein</fullName>
    </recommendedName>
</protein>
<dbReference type="OMA" id="CDFTENS"/>
<proteinExistence type="predicted"/>
<dbReference type="PANTHER" id="PTHR31327:SF9">
    <property type="entry name" value="PDZ DOMAIN-CONTAINING PROTEIN"/>
    <property type="match status" value="1"/>
</dbReference>
<dbReference type="InterPro" id="IPR036034">
    <property type="entry name" value="PDZ_sf"/>
</dbReference>
<organism evidence="1 2">
    <name type="scientific">Caenorhabditis japonica</name>
    <dbReference type="NCBI Taxonomy" id="281687"/>
    <lineage>
        <taxon>Eukaryota</taxon>
        <taxon>Metazoa</taxon>
        <taxon>Ecdysozoa</taxon>
        <taxon>Nematoda</taxon>
        <taxon>Chromadorea</taxon>
        <taxon>Rhabditida</taxon>
        <taxon>Rhabditina</taxon>
        <taxon>Rhabditomorpha</taxon>
        <taxon>Rhabditoidea</taxon>
        <taxon>Rhabditidae</taxon>
        <taxon>Peloderinae</taxon>
        <taxon>Caenorhabditis</taxon>
    </lineage>
</organism>
<sequence>MDAFATKRLESIFGKKVPPIDLMELVDVAITVRRDEGIGLELKCFFVISMTLTGPCVDIVKVGDVLLHINGVPVVAMDKVSKQIQDSLKFQPSGKVILKLLRMKRQIPRPVVFPVLPKRDGYVYDTLVLYLLKGIFHFGLDVKEIEGKLVVCDTLENSLSDITFSLGEMIIDVDGEKTTTCAAFNDRVKRSMDIRNFCLVTVETPATDPLKNMLRNKISNALKDNRINRIPPDAKYYANEGIAVFKKHGNDPLKSIWMTPDKIQKEIMRSATDLTTHFRMDDKVKETDVPSEWNSRLFVKLPPMKTLESESPQQ</sequence>
<dbReference type="InterPro" id="IPR040264">
    <property type="entry name" value="T15H9.4-like"/>
</dbReference>
<evidence type="ECO:0008006" key="3">
    <source>
        <dbReference type="Google" id="ProtNLM"/>
    </source>
</evidence>
<reference evidence="1" key="2">
    <citation type="submission" date="2022-06" db="UniProtKB">
        <authorList>
            <consortium name="EnsemblMetazoa"/>
        </authorList>
    </citation>
    <scope>IDENTIFICATION</scope>
    <source>
        <strain evidence="1">DF5081</strain>
    </source>
</reference>